<feature type="site" description="Interaction with DNA" evidence="7">
    <location>
        <position position="104"/>
    </location>
</feature>
<feature type="site" description="Interaction with DNA" evidence="7">
    <location>
        <position position="87"/>
    </location>
</feature>
<dbReference type="Pfam" id="PF03989">
    <property type="entry name" value="DNA_gyraseA_C"/>
    <property type="match status" value="5"/>
</dbReference>
<keyword evidence="5 7" id="KW-0472">Membrane</keyword>
<dbReference type="PROSITE" id="PS52040">
    <property type="entry name" value="TOPO_IIA"/>
    <property type="match status" value="1"/>
</dbReference>
<feature type="site" description="Interaction with DNA" evidence="7">
    <location>
        <position position="98"/>
    </location>
</feature>
<dbReference type="FunFam" id="1.10.268.10:FF:000001">
    <property type="entry name" value="DNA gyrase subunit A"/>
    <property type="match status" value="1"/>
</dbReference>
<dbReference type="InterPro" id="IPR006691">
    <property type="entry name" value="GyrA/parC_rep"/>
</dbReference>
<evidence type="ECO:0000256" key="6">
    <source>
        <dbReference type="ARBA" id="ARBA00023235"/>
    </source>
</evidence>
<keyword evidence="2 7" id="KW-1003">Cell membrane</keyword>
<dbReference type="Gene3D" id="3.90.199.10">
    <property type="entry name" value="Topoisomerase II, domain 5"/>
    <property type="match status" value="1"/>
</dbReference>
<dbReference type="HAMAP" id="MF_00937">
    <property type="entry name" value="ParC_type2"/>
    <property type="match status" value="1"/>
</dbReference>
<evidence type="ECO:0000256" key="3">
    <source>
        <dbReference type="ARBA" id="ARBA00023029"/>
    </source>
</evidence>
<dbReference type="InterPro" id="IPR035516">
    <property type="entry name" value="Gyrase/topoIV_suA_C"/>
</dbReference>
<dbReference type="GO" id="GO:0019897">
    <property type="term" value="C:extrinsic component of plasma membrane"/>
    <property type="evidence" value="ECO:0007669"/>
    <property type="project" value="UniProtKB-UniRule"/>
</dbReference>
<dbReference type="GO" id="GO:0005694">
    <property type="term" value="C:chromosome"/>
    <property type="evidence" value="ECO:0007669"/>
    <property type="project" value="InterPro"/>
</dbReference>
<evidence type="ECO:0000313" key="10">
    <source>
        <dbReference type="EMBL" id="RHM13738.1"/>
    </source>
</evidence>
<dbReference type="InterPro" id="IPR013757">
    <property type="entry name" value="Topo_IIA_A_a_sf"/>
</dbReference>
<keyword evidence="6 7" id="KW-0413">Isomerase</keyword>
<reference evidence="10 11" key="1">
    <citation type="submission" date="2018-08" db="EMBL/GenBank/DDBJ databases">
        <title>A genome reference for cultivated species of the human gut microbiota.</title>
        <authorList>
            <person name="Zou Y."/>
            <person name="Xue W."/>
            <person name="Luo G."/>
        </authorList>
    </citation>
    <scope>NUCLEOTIDE SEQUENCE [LARGE SCALE GENOMIC DNA]</scope>
    <source>
        <strain evidence="10 11">AF35-6BH</strain>
    </source>
</reference>
<comment type="similarity">
    <text evidence="7">Belongs to the type II topoisomerase GyrA/ParC subunit family. ParC type 2 subfamily.</text>
</comment>
<dbReference type="OrthoDB" id="9806486at2"/>
<dbReference type="GO" id="GO:0007059">
    <property type="term" value="P:chromosome segregation"/>
    <property type="evidence" value="ECO:0007669"/>
    <property type="project" value="UniProtKB-UniRule"/>
</dbReference>
<evidence type="ECO:0000313" key="11">
    <source>
        <dbReference type="Proteomes" id="UP000284868"/>
    </source>
</evidence>
<dbReference type="EC" id="5.6.2.2" evidence="7"/>
<dbReference type="SMART" id="SM00434">
    <property type="entry name" value="TOP4c"/>
    <property type="match status" value="1"/>
</dbReference>
<protein>
    <recommendedName>
        <fullName evidence="7">DNA topoisomerase 4 subunit A</fullName>
        <ecNumber evidence="7">5.6.2.2</ecNumber>
    </recommendedName>
    <alternativeName>
        <fullName evidence="7">Topoisomerase IV subunit A</fullName>
    </alternativeName>
</protein>
<dbReference type="AlphaFoldDB" id="A0A415PM04"/>
<name>A0A415PM04_9FIRM</name>
<dbReference type="InterPro" id="IPR050220">
    <property type="entry name" value="Type_II_DNA_Topoisomerases"/>
</dbReference>
<dbReference type="GO" id="GO:0034335">
    <property type="term" value="F:DNA negative supercoiling activity"/>
    <property type="evidence" value="ECO:0007669"/>
    <property type="project" value="UniProtKB-ARBA"/>
</dbReference>
<evidence type="ECO:0000256" key="4">
    <source>
        <dbReference type="ARBA" id="ARBA00023125"/>
    </source>
</evidence>
<dbReference type="RefSeq" id="WP_118365390.1">
    <property type="nucleotide sequence ID" value="NZ_JAJBMQ010000048.1"/>
</dbReference>
<feature type="active site" description="O-(5'-phospho-DNA)-tyrosine intermediate" evidence="7 8">
    <location>
        <position position="129"/>
    </location>
</feature>
<dbReference type="SUPFAM" id="SSF101904">
    <property type="entry name" value="GyrA/ParC C-terminal domain-like"/>
    <property type="match status" value="1"/>
</dbReference>
<feature type="site" description="Interaction with DNA" evidence="7">
    <location>
        <position position="85"/>
    </location>
</feature>
<keyword evidence="3 7" id="KW-0799">Topoisomerase</keyword>
<dbReference type="Gene3D" id="3.30.1360.40">
    <property type="match status" value="1"/>
</dbReference>
<accession>A0A415PM04</accession>
<dbReference type="InterPro" id="IPR013758">
    <property type="entry name" value="Topo_IIA_A/C_ab"/>
</dbReference>
<evidence type="ECO:0000256" key="7">
    <source>
        <dbReference type="HAMAP-Rule" id="MF_00937"/>
    </source>
</evidence>
<feature type="site" description="Interaction with DNA" evidence="7">
    <location>
        <position position="49"/>
    </location>
</feature>
<dbReference type="SUPFAM" id="SSF56719">
    <property type="entry name" value="Type II DNA topoisomerase"/>
    <property type="match status" value="1"/>
</dbReference>
<dbReference type="CDD" id="cd00187">
    <property type="entry name" value="TOP4c"/>
    <property type="match status" value="1"/>
</dbReference>
<dbReference type="GO" id="GO:0005737">
    <property type="term" value="C:cytoplasm"/>
    <property type="evidence" value="ECO:0007669"/>
    <property type="project" value="TreeGrafter"/>
</dbReference>
<dbReference type="NCBIfam" id="NF004044">
    <property type="entry name" value="PRK05561.1"/>
    <property type="match status" value="1"/>
</dbReference>
<dbReference type="InterPro" id="IPR013760">
    <property type="entry name" value="Topo_IIA-like_dom_sf"/>
</dbReference>
<evidence type="ECO:0000259" key="9">
    <source>
        <dbReference type="PROSITE" id="PS52040"/>
    </source>
</evidence>
<dbReference type="GO" id="GO:0006265">
    <property type="term" value="P:DNA topological change"/>
    <property type="evidence" value="ECO:0007669"/>
    <property type="project" value="UniProtKB-UniRule"/>
</dbReference>
<dbReference type="Proteomes" id="UP000284868">
    <property type="component" value="Unassembled WGS sequence"/>
</dbReference>
<comment type="catalytic activity">
    <reaction evidence="1 7 8">
        <text>ATP-dependent breakage, passage and rejoining of double-stranded DNA.</text>
        <dbReference type="EC" id="5.6.2.2"/>
    </reaction>
</comment>
<comment type="caution">
    <text evidence="10">The sequence shown here is derived from an EMBL/GenBank/DDBJ whole genome shotgun (WGS) entry which is preliminary data.</text>
</comment>
<dbReference type="FunFam" id="3.30.1360.40:FF:000002">
    <property type="entry name" value="DNA gyrase subunit A"/>
    <property type="match status" value="1"/>
</dbReference>
<keyword evidence="4 7" id="KW-0238">DNA-binding</keyword>
<keyword evidence="11" id="KW-1185">Reference proteome</keyword>
<dbReference type="InterPro" id="IPR002205">
    <property type="entry name" value="Topo_IIA_dom_A"/>
</dbReference>
<comment type="subcellular location">
    <subcellularLocation>
        <location evidence="7">Cell membrane</location>
        <topology evidence="7">Peripheral membrane protein</topology>
    </subcellularLocation>
</comment>
<feature type="domain" description="Topo IIA-type catalytic" evidence="9">
    <location>
        <begin position="41"/>
        <end position="504"/>
    </location>
</feature>
<dbReference type="GO" id="GO:0003677">
    <property type="term" value="F:DNA binding"/>
    <property type="evidence" value="ECO:0007669"/>
    <property type="project" value="UniProtKB-UniRule"/>
</dbReference>
<evidence type="ECO:0000256" key="2">
    <source>
        <dbReference type="ARBA" id="ARBA00022475"/>
    </source>
</evidence>
<organism evidence="10 11">
    <name type="scientific">Amedibacillus dolichus</name>
    <dbReference type="NCBI Taxonomy" id="31971"/>
    <lineage>
        <taxon>Bacteria</taxon>
        <taxon>Bacillati</taxon>
        <taxon>Bacillota</taxon>
        <taxon>Erysipelotrichia</taxon>
        <taxon>Erysipelotrichales</taxon>
        <taxon>Erysipelotrichaceae</taxon>
        <taxon>Amedibacillus</taxon>
    </lineage>
</organism>
<dbReference type="Gene3D" id="1.10.268.10">
    <property type="entry name" value="Topoisomerase, domain 3"/>
    <property type="match status" value="1"/>
</dbReference>
<sequence length="835" mass="94865">MKKKDDIFEHDNSTIIATPLEEIMGSRFGSYSKYIIQDRALPDARDGLKPVQRRILYAMYEDGNLWDKAYRKSAKTVGLVIGNYHPHGDSSVYDAMVRMSQEWKIRHPQIDMQGNNGSIDDDPAAAMRYTEARLGKISEYLLKDIEKDTVTWSLNFDDTAYEPTVLPASYPNLLVNGITGIAAGYATSIPPHNLNEAIQATIYRIRNPKCSLEELMEYMHGPDFPTGAIVQGIDGIKDAFRTGKGRIMIRSKVSIEQTKTIQQIIVHEIPYEVVKSNMVKKIDEVRLNKKIEGILDVRDESDRNGLRVVIDIKKDADAQLILNYLYKNTDLQVSYNYNVVAIVNKRPVQMGLVAMLDAFIAHRVEVIEKRSRYDLDKKEKRCHILEGLIRAISILDEIIALIRSSKDKADSKRKIIEAFSFSEEQAEAIVTMRLYRLSSTDITLLQEESEQLQKEIAHLHCILDDPKVLRKVMVQELKAVNTAFPTPRLTKIEETIEEIVIDKLAMINEEQVMFTLSRDGYAKRVSLRSYNASSDSLCGLKEGDRLIGCGEVSTLDKILFFTNMGTYGYVPVYELEEAKWKDVGTHLNAGIRMRGEEKITDAFVVKNFQSQAYVVSVTRMGLIKKSALSEYEVSRNNKTMSNMKLLDGDEVIRSFIAYDGDEIFIASETGFAVRYPLDMVPLTSPRSKGVKAMKLVDDVIGDACIYHQDNKQLVVFSKNGAVKRMKLSEIEITGRPAKGNMLCKKVKSKPYKIAHLQMYDLNDEVYIMGKDICSVVSKDIALMNKEATFSAPLVRDEEYYLFTPTLHVEEIELLKKEEADKEAEAEHIKEFTLFE</sequence>
<dbReference type="PANTHER" id="PTHR43493:SF9">
    <property type="entry name" value="DNA TOPOISOMERASE 4 SUBUNIT A"/>
    <property type="match status" value="1"/>
</dbReference>
<dbReference type="GO" id="GO:0005524">
    <property type="term" value="F:ATP binding"/>
    <property type="evidence" value="ECO:0007669"/>
    <property type="project" value="InterPro"/>
</dbReference>
<dbReference type="PANTHER" id="PTHR43493">
    <property type="entry name" value="DNA GYRASE/TOPOISOMERASE SUBUNIT A"/>
    <property type="match status" value="1"/>
</dbReference>
<dbReference type="Gene3D" id="2.120.10.90">
    <property type="entry name" value="DNA gyrase/topoisomerase IV, subunit A, C-terminal"/>
    <property type="match status" value="1"/>
</dbReference>
<evidence type="ECO:0000256" key="8">
    <source>
        <dbReference type="PROSITE-ProRule" id="PRU01384"/>
    </source>
</evidence>
<dbReference type="EMBL" id="QRPK01000011">
    <property type="protein sequence ID" value="RHM13738.1"/>
    <property type="molecule type" value="Genomic_DNA"/>
</dbReference>
<dbReference type="NCBIfam" id="TIGR01061">
    <property type="entry name" value="parC_Gpos"/>
    <property type="match status" value="1"/>
</dbReference>
<dbReference type="GO" id="GO:0009330">
    <property type="term" value="C:DNA topoisomerase type II (double strand cut, ATP-hydrolyzing) complex"/>
    <property type="evidence" value="ECO:0007669"/>
    <property type="project" value="TreeGrafter"/>
</dbReference>
<feature type="site" description="Transition state stabilizer" evidence="7">
    <location>
        <position position="128"/>
    </location>
</feature>
<comment type="function">
    <text evidence="7">Topoisomerase IV is essential for chromosome segregation. It relaxes supercoiled DNA. Performs the decatenation events required during the replication of a circular DNA molecule.</text>
</comment>
<evidence type="ECO:0000256" key="1">
    <source>
        <dbReference type="ARBA" id="ARBA00000185"/>
    </source>
</evidence>
<dbReference type="Pfam" id="PF00521">
    <property type="entry name" value="DNA_topoisoIV"/>
    <property type="match status" value="1"/>
</dbReference>
<proteinExistence type="inferred from homology"/>
<evidence type="ECO:0000256" key="5">
    <source>
        <dbReference type="ARBA" id="ARBA00023136"/>
    </source>
</evidence>
<gene>
    <name evidence="7 10" type="primary">parC</name>
    <name evidence="10" type="ORF">DWZ83_03560</name>
</gene>
<dbReference type="InterPro" id="IPR005741">
    <property type="entry name" value="TopoIV_A_Gpos"/>
</dbReference>
<comment type="subunit">
    <text evidence="7">Heterotetramer composed of ParC and ParE.</text>
</comment>